<dbReference type="InterPro" id="IPR003781">
    <property type="entry name" value="CoA-bd"/>
</dbReference>
<dbReference type="GO" id="GO:0005739">
    <property type="term" value="C:mitochondrion"/>
    <property type="evidence" value="ECO:0007669"/>
    <property type="project" value="TreeGrafter"/>
</dbReference>
<accession>A0AA39CLM3</accession>
<feature type="region of interest" description="Disordered" evidence="2">
    <location>
        <begin position="116"/>
        <end position="135"/>
    </location>
</feature>
<dbReference type="GO" id="GO:0000166">
    <property type="term" value="F:nucleotide binding"/>
    <property type="evidence" value="ECO:0007669"/>
    <property type="project" value="UniProtKB-KW"/>
</dbReference>
<dbReference type="Gene3D" id="3.40.50.720">
    <property type="entry name" value="NAD(P)-binding Rossmann-like Domain"/>
    <property type="match status" value="1"/>
</dbReference>
<evidence type="ECO:0000313" key="5">
    <source>
        <dbReference type="Proteomes" id="UP001172681"/>
    </source>
</evidence>
<dbReference type="InterPro" id="IPR036291">
    <property type="entry name" value="NAD(P)-bd_dom_sf"/>
</dbReference>
<dbReference type="GO" id="GO:0004776">
    <property type="term" value="F:succinate-CoA ligase (GDP-forming) activity"/>
    <property type="evidence" value="ECO:0007669"/>
    <property type="project" value="TreeGrafter"/>
</dbReference>
<comment type="caution">
    <text evidence="4">The sequence shown here is derived from an EMBL/GenBank/DDBJ whole genome shotgun (WGS) entry which is preliminary data.</text>
</comment>
<dbReference type="InterPro" id="IPR005811">
    <property type="entry name" value="SUCC_ACL_C"/>
</dbReference>
<dbReference type="SMART" id="SM00881">
    <property type="entry name" value="CoA_binding"/>
    <property type="match status" value="1"/>
</dbReference>
<keyword evidence="1" id="KW-0547">Nucleotide-binding</keyword>
<dbReference type="GO" id="GO:0006099">
    <property type="term" value="P:tricarboxylic acid cycle"/>
    <property type="evidence" value="ECO:0007669"/>
    <property type="project" value="TreeGrafter"/>
</dbReference>
<dbReference type="FunFam" id="3.40.50.720:FF:000340">
    <property type="entry name" value="Succinyl-CoA synthetase subunit alpha"/>
    <property type="match status" value="1"/>
</dbReference>
<dbReference type="GO" id="GO:0009361">
    <property type="term" value="C:succinate-CoA ligase complex (ADP-forming)"/>
    <property type="evidence" value="ECO:0007669"/>
    <property type="project" value="TreeGrafter"/>
</dbReference>
<organism evidence="4 5">
    <name type="scientific">Knufia peltigerae</name>
    <dbReference type="NCBI Taxonomy" id="1002370"/>
    <lineage>
        <taxon>Eukaryota</taxon>
        <taxon>Fungi</taxon>
        <taxon>Dikarya</taxon>
        <taxon>Ascomycota</taxon>
        <taxon>Pezizomycotina</taxon>
        <taxon>Eurotiomycetes</taxon>
        <taxon>Chaetothyriomycetidae</taxon>
        <taxon>Chaetothyriales</taxon>
        <taxon>Trichomeriaceae</taxon>
        <taxon>Knufia</taxon>
    </lineage>
</organism>
<proteinExistence type="predicted"/>
<evidence type="ECO:0000256" key="1">
    <source>
        <dbReference type="ARBA" id="ARBA00022741"/>
    </source>
</evidence>
<dbReference type="Pfam" id="PF02629">
    <property type="entry name" value="CoA_binding"/>
    <property type="match status" value="1"/>
</dbReference>
<evidence type="ECO:0000259" key="3">
    <source>
        <dbReference type="SMART" id="SM00881"/>
    </source>
</evidence>
<dbReference type="EMBL" id="JAPDRN010000195">
    <property type="protein sequence ID" value="KAJ9613745.1"/>
    <property type="molecule type" value="Genomic_DNA"/>
</dbReference>
<dbReference type="Proteomes" id="UP001172681">
    <property type="component" value="Unassembled WGS sequence"/>
</dbReference>
<reference evidence="4" key="1">
    <citation type="submission" date="2022-10" db="EMBL/GenBank/DDBJ databases">
        <title>Culturing micro-colonial fungi from biological soil crusts in the Mojave desert and describing Neophaeococcomyces mojavensis, and introducing the new genera and species Taxawa tesnikishii.</title>
        <authorList>
            <person name="Kurbessoian T."/>
            <person name="Stajich J.E."/>
        </authorList>
    </citation>
    <scope>NUCLEOTIDE SEQUENCE</scope>
    <source>
        <strain evidence="4">TK_35</strain>
    </source>
</reference>
<evidence type="ECO:0000256" key="2">
    <source>
        <dbReference type="SAM" id="MobiDB-lite"/>
    </source>
</evidence>
<keyword evidence="5" id="KW-1185">Reference proteome</keyword>
<feature type="compositionally biased region" description="Basic residues" evidence="2">
    <location>
        <begin position="591"/>
        <end position="606"/>
    </location>
</feature>
<dbReference type="Pfam" id="PF00549">
    <property type="entry name" value="Ligase_CoA"/>
    <property type="match status" value="2"/>
</dbReference>
<gene>
    <name evidence="4" type="ORF">H2204_014671</name>
</gene>
<name>A0AA39CLM3_9EURO</name>
<dbReference type="SUPFAM" id="SSF51735">
    <property type="entry name" value="NAD(P)-binding Rossmann-fold domains"/>
    <property type="match status" value="1"/>
</dbReference>
<dbReference type="Gene3D" id="3.30.470.20">
    <property type="entry name" value="ATP-grasp fold, B domain"/>
    <property type="match status" value="1"/>
</dbReference>
<dbReference type="GO" id="GO:0004775">
    <property type="term" value="F:succinate-CoA ligase (ADP-forming) activity"/>
    <property type="evidence" value="ECO:0007669"/>
    <property type="project" value="TreeGrafter"/>
</dbReference>
<dbReference type="AlphaFoldDB" id="A0AA39CLM3"/>
<dbReference type="PROSITE" id="PS01217">
    <property type="entry name" value="SUCCINYL_COA_LIG_3"/>
    <property type="match status" value="1"/>
</dbReference>
<feature type="compositionally biased region" description="Low complexity" evidence="2">
    <location>
        <begin position="578"/>
        <end position="590"/>
    </location>
</feature>
<protein>
    <recommendedName>
        <fullName evidence="3">CoA-binding domain-containing protein</fullName>
    </recommendedName>
</protein>
<dbReference type="Gene3D" id="3.40.50.261">
    <property type="entry name" value="Succinyl-CoA synthetase domains"/>
    <property type="match status" value="2"/>
</dbReference>
<dbReference type="SUPFAM" id="SSF52210">
    <property type="entry name" value="Succinyl-CoA synthetase domains"/>
    <property type="match status" value="2"/>
</dbReference>
<dbReference type="InterPro" id="IPR016102">
    <property type="entry name" value="Succinyl-CoA_synth-like"/>
</dbReference>
<dbReference type="FunFam" id="3.40.50.261:FF:000017">
    <property type="entry name" value="Succinyl-CoA synthetase subunit alpha"/>
    <property type="match status" value="1"/>
</dbReference>
<sequence length="928" mass="100747">MMRRARDNYVTGAEVLYWGQPRSDVMGLWKTSVASITKRVRMSGIGGTTGLTVHSARDNQEEFITNIIDGRKRRAKLSGDGGMEDELAKEERFGQSCASVASHILRGIPTISTNAREAEAPISQSSGRRHSRKNSSVSEMALGLFEMSRSASSSPRHLLLADFGIGISWFRLPLVKDTSTPALYIFPSFSMIVFEVCFPSRKLESLVHTVPASLLVRHVRCLFVRTWFARGPTMTRFILPRTLRSRIAPYQSLSKYGTYGNVAPFSTSTRRQSYEDTIQNLKIGKHTRVLYQGFTGRQATMNAQESIEYGTNVVGGVKPGFEGEHLGLPVLPSVKAAVEKLKPDASAIYVPGNGTVAAMEEAIENEIPLIVAVAEHIPIHDIMRIHQMLRTQSKTRLVGANCPGIINTHGRCRLGFQPLPFFKEGNVGIVAKSGTLSYEAVASTTRAGLGQTYGISMGGDVLAGTNFVEAFQILVEDEKTEGIVMIGEVGGSAELRAAEWIREYNRKTANPKPFMSVIGGVQAPARRIMGHAGAWAAPGEASAAQKIKILQDVGVTVVDHPEKLGEGMKGLLAERSRTTTASRTGSSQQRRGYHTIRHRPTTHRSRSSVSAQRRTLYVKKGQAFEMLKQRGIKIVDVPAANGEKFLAISIDREARQPCIIASPTTDPSRAFEQSKKFPFGYGTNEATSEKMLEDIASHLGIPSNGRGALGKLVGELVDLFMSKEAFVLQTKFALGDQGELQVQGAKFGFDDAAFRSSKRQADVHALRDMDSEVKEEVEAEKDGMIYVKLAGEGSIGTIVNGAGLAMNTVDALVARGGSPANFMDTGGKATSETIKAGFRIVSSDPRVKVIFVNIFGGLTLGDMIANGILMAFKDLNLKVPVVVRLRGTREAEGQKLIQESGLKLDAFDSFEEAAARAISIAKGTATME</sequence>
<dbReference type="InterPro" id="IPR017866">
    <property type="entry name" value="Succ-CoA_synthase_bsu_CS"/>
</dbReference>
<dbReference type="FunFam" id="3.40.50.261:FF:000001">
    <property type="entry name" value="Succinate--CoA ligase [ADP-forming] subunit beta"/>
    <property type="match status" value="1"/>
</dbReference>
<dbReference type="PANTHER" id="PTHR11117">
    <property type="entry name" value="SUCCINYL-COA LIGASE SUBUNIT ALPHA"/>
    <property type="match status" value="1"/>
</dbReference>
<feature type="region of interest" description="Disordered" evidence="2">
    <location>
        <begin position="574"/>
        <end position="610"/>
    </location>
</feature>
<evidence type="ECO:0000313" key="4">
    <source>
        <dbReference type="EMBL" id="KAJ9613745.1"/>
    </source>
</evidence>
<dbReference type="PRINTS" id="PR01798">
    <property type="entry name" value="SCOASYNTHASE"/>
</dbReference>
<dbReference type="PANTHER" id="PTHR11117:SF6">
    <property type="entry name" value="SYNTHETASE SUBUNIT ALPHA, PUTATIVE (AFU_ORTHOLOGUE AFUA_1G10830)-RELATED"/>
    <property type="match status" value="1"/>
</dbReference>
<feature type="domain" description="CoA-binding" evidence="3">
    <location>
        <begin position="282"/>
        <end position="377"/>
    </location>
</feature>